<keyword evidence="2" id="KW-0812">Transmembrane</keyword>
<keyword evidence="2" id="KW-1133">Transmembrane helix</keyword>
<keyword evidence="2" id="KW-0472">Membrane</keyword>
<accession>A0A8H9G7X5</accession>
<evidence type="ECO:0000256" key="2">
    <source>
        <dbReference type="SAM" id="Phobius"/>
    </source>
</evidence>
<evidence type="ECO:0000313" key="3">
    <source>
        <dbReference type="EMBL" id="GGK92614.1"/>
    </source>
</evidence>
<protein>
    <submittedName>
        <fullName evidence="3">Uncharacterized protein</fullName>
    </submittedName>
</protein>
<dbReference type="Proteomes" id="UP000648535">
    <property type="component" value="Unassembled WGS sequence"/>
</dbReference>
<feature type="transmembrane region" description="Helical" evidence="2">
    <location>
        <begin position="45"/>
        <end position="67"/>
    </location>
</feature>
<gene>
    <name evidence="3" type="ORF">GCM10009769_08530</name>
</gene>
<proteinExistence type="predicted"/>
<dbReference type="EMBL" id="BMOI01000002">
    <property type="protein sequence ID" value="GGK92614.1"/>
    <property type="molecule type" value="Genomic_DNA"/>
</dbReference>
<feature type="region of interest" description="Disordered" evidence="1">
    <location>
        <begin position="161"/>
        <end position="229"/>
    </location>
</feature>
<feature type="transmembrane region" description="Helical" evidence="2">
    <location>
        <begin position="12"/>
        <end position="33"/>
    </location>
</feature>
<evidence type="ECO:0000256" key="1">
    <source>
        <dbReference type="SAM" id="MobiDB-lite"/>
    </source>
</evidence>
<feature type="compositionally biased region" description="Polar residues" evidence="1">
    <location>
        <begin position="213"/>
        <end position="229"/>
    </location>
</feature>
<comment type="caution">
    <text evidence="3">The sequence shown here is derived from an EMBL/GenBank/DDBJ whole genome shotgun (WGS) entry which is preliminary data.</text>
</comment>
<sequence length="229" mass="23674">MGRRPDGSAVNPRATVGVVVSAAVAAAVVWFFGVGVVQSLAVGGVVAAVGLTWTAISDGVPAIWPVLPVRSAPGARRELSETAWALRSRGGVPERALARARAVARHRLRTLHRLDLDDPHDRDAAEALMPAAVVTVLLRERGPELDLATFANVLGAVEALGDTDSRTPGRAAAETGDDSSVRTPGRPAAETGDDSSVRTPGLAAAETGDDSSVRTSSRPTDPTATERQP</sequence>
<reference evidence="3" key="1">
    <citation type="journal article" date="2014" name="Int. J. Syst. Evol. Microbiol.">
        <title>Complete genome sequence of Corynebacterium casei LMG S-19264T (=DSM 44701T), isolated from a smear-ripened cheese.</title>
        <authorList>
            <consortium name="US DOE Joint Genome Institute (JGI-PGF)"/>
            <person name="Walter F."/>
            <person name="Albersmeier A."/>
            <person name="Kalinowski J."/>
            <person name="Ruckert C."/>
        </authorList>
    </citation>
    <scope>NUCLEOTIDE SEQUENCE</scope>
    <source>
        <strain evidence="3">JCM 1480</strain>
    </source>
</reference>
<name>A0A8H9G7X5_9MICO</name>
<reference evidence="3" key="2">
    <citation type="submission" date="2020-09" db="EMBL/GenBank/DDBJ databases">
        <authorList>
            <person name="Sun Q."/>
            <person name="Ohkuma M."/>
        </authorList>
    </citation>
    <scope>NUCLEOTIDE SEQUENCE</scope>
    <source>
        <strain evidence="3">JCM 1480</strain>
    </source>
</reference>
<dbReference type="AlphaFoldDB" id="A0A8H9G7X5"/>
<evidence type="ECO:0000313" key="4">
    <source>
        <dbReference type="Proteomes" id="UP000648535"/>
    </source>
</evidence>
<organism evidence="3 4">
    <name type="scientific">Curtobacterium luteum</name>
    <dbReference type="NCBI Taxonomy" id="33881"/>
    <lineage>
        <taxon>Bacteria</taxon>
        <taxon>Bacillati</taxon>
        <taxon>Actinomycetota</taxon>
        <taxon>Actinomycetes</taxon>
        <taxon>Micrococcales</taxon>
        <taxon>Microbacteriaceae</taxon>
        <taxon>Curtobacterium</taxon>
    </lineage>
</organism>